<reference evidence="1" key="1">
    <citation type="submission" date="2014-11" db="EMBL/GenBank/DDBJ databases">
        <authorList>
            <person name="Amaro Gonzalez C."/>
        </authorList>
    </citation>
    <scope>NUCLEOTIDE SEQUENCE</scope>
</reference>
<sequence>MKPEKIPEPFFCSAQCRRPGCGKVFQYTETRSLLFSYIRLFPEGL</sequence>
<reference evidence="1" key="2">
    <citation type="journal article" date="2015" name="Fish Shellfish Immunol.">
        <title>Early steps in the European eel (Anguilla anguilla)-Vibrio vulnificus interaction in the gills: Role of the RtxA13 toxin.</title>
        <authorList>
            <person name="Callol A."/>
            <person name="Pajuelo D."/>
            <person name="Ebbesson L."/>
            <person name="Teles M."/>
            <person name="MacKenzie S."/>
            <person name="Amaro C."/>
        </authorList>
    </citation>
    <scope>NUCLEOTIDE SEQUENCE</scope>
</reference>
<accession>A0A0E9TBD0</accession>
<evidence type="ECO:0000313" key="1">
    <source>
        <dbReference type="EMBL" id="JAH50023.1"/>
    </source>
</evidence>
<name>A0A0E9TBD0_ANGAN</name>
<dbReference type="EMBL" id="GBXM01058554">
    <property type="protein sequence ID" value="JAH50023.1"/>
    <property type="molecule type" value="Transcribed_RNA"/>
</dbReference>
<protein>
    <submittedName>
        <fullName evidence="1">Uncharacterized protein</fullName>
    </submittedName>
</protein>
<proteinExistence type="predicted"/>
<organism evidence="1">
    <name type="scientific">Anguilla anguilla</name>
    <name type="common">European freshwater eel</name>
    <name type="synonym">Muraena anguilla</name>
    <dbReference type="NCBI Taxonomy" id="7936"/>
    <lineage>
        <taxon>Eukaryota</taxon>
        <taxon>Metazoa</taxon>
        <taxon>Chordata</taxon>
        <taxon>Craniata</taxon>
        <taxon>Vertebrata</taxon>
        <taxon>Euteleostomi</taxon>
        <taxon>Actinopterygii</taxon>
        <taxon>Neopterygii</taxon>
        <taxon>Teleostei</taxon>
        <taxon>Anguilliformes</taxon>
        <taxon>Anguillidae</taxon>
        <taxon>Anguilla</taxon>
    </lineage>
</organism>
<dbReference type="AlphaFoldDB" id="A0A0E9TBD0"/>